<feature type="domain" description="TonB-dependent receptor plug" evidence="6">
    <location>
        <begin position="2"/>
        <end position="98"/>
    </location>
</feature>
<feature type="non-terminal residue" evidence="7">
    <location>
        <position position="1"/>
    </location>
</feature>
<dbReference type="InterPro" id="IPR039426">
    <property type="entry name" value="TonB-dep_rcpt-like"/>
</dbReference>
<keyword evidence="4" id="KW-0472">Membrane</keyword>
<evidence type="ECO:0000256" key="5">
    <source>
        <dbReference type="ARBA" id="ARBA00023237"/>
    </source>
</evidence>
<dbReference type="InterPro" id="IPR036942">
    <property type="entry name" value="Beta-barrel_TonB_sf"/>
</dbReference>
<evidence type="ECO:0000256" key="2">
    <source>
        <dbReference type="ARBA" id="ARBA00022448"/>
    </source>
</evidence>
<gene>
    <name evidence="7" type="ORF">METZ01_LOCUS241702</name>
</gene>
<dbReference type="GO" id="GO:0033214">
    <property type="term" value="P:siderophore-iron import into cell"/>
    <property type="evidence" value="ECO:0007669"/>
    <property type="project" value="TreeGrafter"/>
</dbReference>
<evidence type="ECO:0000256" key="1">
    <source>
        <dbReference type="ARBA" id="ARBA00004571"/>
    </source>
</evidence>
<keyword evidence="3" id="KW-0812">Transmembrane</keyword>
<accession>A0A382HNH9</accession>
<dbReference type="AlphaFoldDB" id="A0A382HNH9"/>
<dbReference type="Gene3D" id="2.170.130.10">
    <property type="entry name" value="TonB-dependent receptor, plug domain"/>
    <property type="match status" value="1"/>
</dbReference>
<dbReference type="InterPro" id="IPR012910">
    <property type="entry name" value="Plug_dom"/>
</dbReference>
<keyword evidence="5" id="KW-0998">Cell outer membrane</keyword>
<keyword evidence="2" id="KW-0813">Transport</keyword>
<evidence type="ECO:0000259" key="6">
    <source>
        <dbReference type="Pfam" id="PF07715"/>
    </source>
</evidence>
<protein>
    <recommendedName>
        <fullName evidence="6">TonB-dependent receptor plug domain-containing protein</fullName>
    </recommendedName>
</protein>
<dbReference type="Pfam" id="PF07715">
    <property type="entry name" value="Plug"/>
    <property type="match status" value="1"/>
</dbReference>
<dbReference type="PANTHER" id="PTHR30442:SF0">
    <property type="entry name" value="FE(3+) DICITRATE TRANSPORT PROTEIN FECA"/>
    <property type="match status" value="1"/>
</dbReference>
<name>A0A382HNH9_9ZZZZ</name>
<evidence type="ECO:0000256" key="4">
    <source>
        <dbReference type="ARBA" id="ARBA00023136"/>
    </source>
</evidence>
<dbReference type="PANTHER" id="PTHR30442">
    <property type="entry name" value="IRON III DICITRATE TRANSPORT PROTEIN FECA"/>
    <property type="match status" value="1"/>
</dbReference>
<dbReference type="SUPFAM" id="SSF56935">
    <property type="entry name" value="Porins"/>
    <property type="match status" value="1"/>
</dbReference>
<dbReference type="GO" id="GO:0009279">
    <property type="term" value="C:cell outer membrane"/>
    <property type="evidence" value="ECO:0007669"/>
    <property type="project" value="UniProtKB-SubCell"/>
</dbReference>
<sequence>ADIKRYNDTDINRILSRVPGVYIQEEDGFGLRPNIGMRGTGVERSSKINLMEDGIPISPAPYASPAAYYSPTAGRMYAIEARKGSSQIKYGPHSTGGALNYVSTPIPTRFKSNLVLSGGNHNSYLLKADLGSSNSNFGYLFEFLHDENSGFKSLDYTNGNTGYAKNDLMGKMRYKTNLINFPSAFELKISLTDELSNETYLGLTNEDYIKNPYARYSSSQKDQMDAEHFQISLMNSIQFSQNSNLSFVLYRNNFKRNWYKLSKVNGTSIGSLLSAGNTHKNYSFLSVAETSDNTYQIKANNREYYSQGLQLASNIKSNFVFEHNLMIGLRFHEDQMDRYQKVDKYGMQKNVLKLTTNGTWGVGSKNNRVDDATSTAYFIEDQFTVQNFIVTAGVRYESIELKRRDWKGDETSNNLSWNDPNRQLDPSQKIKKLNVLVPGFGFVYQFNPDVEFLAGIHKGFSPPG</sequence>
<organism evidence="7">
    <name type="scientific">marine metagenome</name>
    <dbReference type="NCBI Taxonomy" id="408172"/>
    <lineage>
        <taxon>unclassified sequences</taxon>
        <taxon>metagenomes</taxon>
        <taxon>ecological metagenomes</taxon>
    </lineage>
</organism>
<comment type="subcellular location">
    <subcellularLocation>
        <location evidence="1">Cell outer membrane</location>
        <topology evidence="1">Multi-pass membrane protein</topology>
    </subcellularLocation>
</comment>
<evidence type="ECO:0000256" key="3">
    <source>
        <dbReference type="ARBA" id="ARBA00022692"/>
    </source>
</evidence>
<evidence type="ECO:0000313" key="7">
    <source>
        <dbReference type="EMBL" id="SVB88848.1"/>
    </source>
</evidence>
<dbReference type="EMBL" id="UINC01062330">
    <property type="protein sequence ID" value="SVB88848.1"/>
    <property type="molecule type" value="Genomic_DNA"/>
</dbReference>
<feature type="non-terminal residue" evidence="7">
    <location>
        <position position="464"/>
    </location>
</feature>
<dbReference type="InterPro" id="IPR037066">
    <property type="entry name" value="Plug_dom_sf"/>
</dbReference>
<proteinExistence type="predicted"/>
<reference evidence="7" key="1">
    <citation type="submission" date="2018-05" db="EMBL/GenBank/DDBJ databases">
        <authorList>
            <person name="Lanie J.A."/>
            <person name="Ng W.-L."/>
            <person name="Kazmierczak K.M."/>
            <person name="Andrzejewski T.M."/>
            <person name="Davidsen T.M."/>
            <person name="Wayne K.J."/>
            <person name="Tettelin H."/>
            <person name="Glass J.I."/>
            <person name="Rusch D."/>
            <person name="Podicherti R."/>
            <person name="Tsui H.-C.T."/>
            <person name="Winkler M.E."/>
        </authorList>
    </citation>
    <scope>NUCLEOTIDE SEQUENCE</scope>
</reference>
<dbReference type="Gene3D" id="2.40.170.20">
    <property type="entry name" value="TonB-dependent receptor, beta-barrel domain"/>
    <property type="match status" value="1"/>
</dbReference>
<dbReference type="PROSITE" id="PS52016">
    <property type="entry name" value="TONB_DEPENDENT_REC_3"/>
    <property type="match status" value="1"/>
</dbReference>